<dbReference type="STRING" id="649638.Trad_0801"/>
<organism evidence="2 3">
    <name type="scientific">Truepera radiovictrix (strain DSM 17093 / CIP 108686 / LMG 22925 / RQ-24)</name>
    <dbReference type="NCBI Taxonomy" id="649638"/>
    <lineage>
        <taxon>Bacteria</taxon>
        <taxon>Thermotogati</taxon>
        <taxon>Deinococcota</taxon>
        <taxon>Deinococci</taxon>
        <taxon>Trueperales</taxon>
        <taxon>Trueperaceae</taxon>
        <taxon>Truepera</taxon>
    </lineage>
</organism>
<feature type="transmembrane region" description="Helical" evidence="1">
    <location>
        <begin position="104"/>
        <end position="129"/>
    </location>
</feature>
<dbReference type="Proteomes" id="UP000000379">
    <property type="component" value="Chromosome"/>
</dbReference>
<dbReference type="Pfam" id="PF20398">
    <property type="entry name" value="DUF6691"/>
    <property type="match status" value="1"/>
</dbReference>
<proteinExistence type="predicted"/>
<protein>
    <submittedName>
        <fullName evidence="2">Uncharacterized protein</fullName>
    </submittedName>
</protein>
<gene>
    <name evidence="2" type="ordered locus">Trad_0801</name>
</gene>
<evidence type="ECO:0000256" key="1">
    <source>
        <dbReference type="SAM" id="Phobius"/>
    </source>
</evidence>
<feature type="transmembrane region" description="Helical" evidence="1">
    <location>
        <begin position="21"/>
        <end position="39"/>
    </location>
</feature>
<keyword evidence="1" id="KW-0812">Transmembrane</keyword>
<dbReference type="KEGG" id="tra:Trad_0801"/>
<dbReference type="RefSeq" id="WP_013177307.1">
    <property type="nucleotide sequence ID" value="NC_014221.1"/>
</dbReference>
<dbReference type="InterPro" id="IPR046513">
    <property type="entry name" value="DUF6691"/>
</dbReference>
<dbReference type="AlphaFoldDB" id="D7CU37"/>
<reference evidence="3" key="1">
    <citation type="submission" date="2010-05" db="EMBL/GenBank/DDBJ databases">
        <title>The complete genome of Truepera radiovictris DSM 17093.</title>
        <authorList>
            <consortium name="US DOE Joint Genome Institute (JGI-PGF)"/>
            <person name="Lucas S."/>
            <person name="Copeland A."/>
            <person name="Lapidus A."/>
            <person name="Glavina del Rio T."/>
            <person name="Dalin E."/>
            <person name="Tice H."/>
            <person name="Bruce D."/>
            <person name="Goodwin L."/>
            <person name="Pitluck S."/>
            <person name="Kyrpides N."/>
            <person name="Mavromatis K."/>
            <person name="Ovchinnikova G."/>
            <person name="Munk A.C."/>
            <person name="Detter J.C."/>
            <person name="Han C."/>
            <person name="Tapia R."/>
            <person name="Land M."/>
            <person name="Hauser L."/>
            <person name="Markowitz V."/>
            <person name="Cheng J.-F."/>
            <person name="Hugenholtz P."/>
            <person name="Woyke T."/>
            <person name="Wu D."/>
            <person name="Tindall B."/>
            <person name="Pomrenke H.G."/>
            <person name="Brambilla E."/>
            <person name="Klenk H.-P."/>
            <person name="Eisen J.A."/>
        </authorList>
    </citation>
    <scope>NUCLEOTIDE SEQUENCE [LARGE SCALE GENOMIC DNA]</scope>
    <source>
        <strain evidence="3">DSM 17093 / CIP 108686 / LMG 22925 / RQ-24</strain>
    </source>
</reference>
<dbReference type="eggNOG" id="COG2391">
    <property type="taxonomic scope" value="Bacteria"/>
</dbReference>
<name>D7CU37_TRURR</name>
<evidence type="ECO:0000313" key="3">
    <source>
        <dbReference type="Proteomes" id="UP000000379"/>
    </source>
</evidence>
<dbReference type="HOGENOM" id="CLU_037802_3_0_0"/>
<evidence type="ECO:0000313" key="2">
    <source>
        <dbReference type="EMBL" id="ADI13935.1"/>
    </source>
</evidence>
<dbReference type="OrthoDB" id="9790409at2"/>
<feature type="transmembrane region" description="Helical" evidence="1">
    <location>
        <begin position="135"/>
        <end position="153"/>
    </location>
</feature>
<keyword evidence="1" id="KW-0472">Membrane</keyword>
<reference evidence="2 3" key="2">
    <citation type="journal article" date="2011" name="Stand. Genomic Sci.">
        <title>Complete genome sequence of Truepera radiovictrix type strain (RQ-24).</title>
        <authorList>
            <person name="Ivanova N."/>
            <person name="Rohde C."/>
            <person name="Munk C."/>
            <person name="Nolan M."/>
            <person name="Lucas S."/>
            <person name="Del Rio T.G."/>
            <person name="Tice H."/>
            <person name="Deshpande S."/>
            <person name="Cheng J.F."/>
            <person name="Tapia R."/>
            <person name="Han C."/>
            <person name="Goodwin L."/>
            <person name="Pitluck S."/>
            <person name="Liolios K."/>
            <person name="Mavromatis K."/>
            <person name="Mikhailova N."/>
            <person name="Pati A."/>
            <person name="Chen A."/>
            <person name="Palaniappan K."/>
            <person name="Land M."/>
            <person name="Hauser L."/>
            <person name="Chang Y.J."/>
            <person name="Jeffries C.D."/>
            <person name="Brambilla E."/>
            <person name="Rohde M."/>
            <person name="Goker M."/>
            <person name="Tindall B.J."/>
            <person name="Woyke T."/>
            <person name="Bristow J."/>
            <person name="Eisen J.A."/>
            <person name="Markowitz V."/>
            <person name="Hugenholtz P."/>
            <person name="Kyrpides N.C."/>
            <person name="Klenk H.P."/>
            <person name="Lapidus A."/>
        </authorList>
    </citation>
    <scope>NUCLEOTIDE SEQUENCE [LARGE SCALE GENOMIC DNA]</scope>
    <source>
        <strain evidence="3">DSM 17093 / CIP 108686 / LMG 22925 / RQ-24</strain>
    </source>
</reference>
<keyword evidence="1" id="KW-1133">Transmembrane helix</keyword>
<keyword evidence="3" id="KW-1185">Reference proteome</keyword>
<sequence length="159" mass="17411">MDTSERIAVRPAKRTQQPSTPLLGYLSYLLAGTLFGFVLVRAEVISWYRIQEMFRFQSFHMYGVIGSAVLVGALSVWLIKRFNVHTFGGEPITLAPKDPTYRRYILGGTAFGLGWAFTGACPGPIAALIGAGQTVFIVVLLSAVAGTYVYGLLQKRLPH</sequence>
<accession>D7CU37</accession>
<dbReference type="EMBL" id="CP002049">
    <property type="protein sequence ID" value="ADI13935.1"/>
    <property type="molecule type" value="Genomic_DNA"/>
</dbReference>
<feature type="transmembrane region" description="Helical" evidence="1">
    <location>
        <begin position="59"/>
        <end position="79"/>
    </location>
</feature>